<gene>
    <name evidence="2" type="ORF">E2C01_058079</name>
</gene>
<reference evidence="2 3" key="1">
    <citation type="submission" date="2019-05" db="EMBL/GenBank/DDBJ databases">
        <title>Another draft genome of Portunus trituberculatus and its Hox gene families provides insights of decapod evolution.</title>
        <authorList>
            <person name="Jeong J.-H."/>
            <person name="Song I."/>
            <person name="Kim S."/>
            <person name="Choi T."/>
            <person name="Kim D."/>
            <person name="Ryu S."/>
            <person name="Kim W."/>
        </authorList>
    </citation>
    <scope>NUCLEOTIDE SEQUENCE [LARGE SCALE GENOMIC DNA]</scope>
    <source>
        <tissue evidence="2">Muscle</tissue>
    </source>
</reference>
<dbReference type="EMBL" id="VSRR010021478">
    <property type="protein sequence ID" value="MPC63971.1"/>
    <property type="molecule type" value="Genomic_DNA"/>
</dbReference>
<feature type="region of interest" description="Disordered" evidence="1">
    <location>
        <begin position="112"/>
        <end position="170"/>
    </location>
</feature>
<evidence type="ECO:0000313" key="3">
    <source>
        <dbReference type="Proteomes" id="UP000324222"/>
    </source>
</evidence>
<feature type="compositionally biased region" description="Low complexity" evidence="1">
    <location>
        <begin position="133"/>
        <end position="170"/>
    </location>
</feature>
<organism evidence="2 3">
    <name type="scientific">Portunus trituberculatus</name>
    <name type="common">Swimming crab</name>
    <name type="synonym">Neptunus trituberculatus</name>
    <dbReference type="NCBI Taxonomy" id="210409"/>
    <lineage>
        <taxon>Eukaryota</taxon>
        <taxon>Metazoa</taxon>
        <taxon>Ecdysozoa</taxon>
        <taxon>Arthropoda</taxon>
        <taxon>Crustacea</taxon>
        <taxon>Multicrustacea</taxon>
        <taxon>Malacostraca</taxon>
        <taxon>Eumalacostraca</taxon>
        <taxon>Eucarida</taxon>
        <taxon>Decapoda</taxon>
        <taxon>Pleocyemata</taxon>
        <taxon>Brachyura</taxon>
        <taxon>Eubrachyura</taxon>
        <taxon>Portunoidea</taxon>
        <taxon>Portunidae</taxon>
        <taxon>Portuninae</taxon>
        <taxon>Portunus</taxon>
    </lineage>
</organism>
<keyword evidence="3" id="KW-1185">Reference proteome</keyword>
<evidence type="ECO:0000256" key="1">
    <source>
        <dbReference type="SAM" id="MobiDB-lite"/>
    </source>
</evidence>
<evidence type="ECO:0000313" key="2">
    <source>
        <dbReference type="EMBL" id="MPC63971.1"/>
    </source>
</evidence>
<dbReference type="AlphaFoldDB" id="A0A5B7GUM8"/>
<name>A0A5B7GUM8_PORTR</name>
<accession>A0A5B7GUM8</accession>
<proteinExistence type="predicted"/>
<feature type="compositionally biased region" description="Basic and acidic residues" evidence="1">
    <location>
        <begin position="210"/>
        <end position="224"/>
    </location>
</feature>
<sequence length="306" mass="31595">MNGEEGECAAGCMRVPGQGLSGSLPVIGARADKWCAMAAVRSRGVSPANQGRGAPPMCGSMAPRAPPGPAPPMEGRCAGTRMTLPGPPMGASVACDPRPAATAAAAALMGGTRLKGGSRPPAPMKGMWGWKGRASPSSSSPSPSGSLPPQLSLSRSSPSRSSRSPRSLPLSLSLSPLSLSLSLRPPPYPSLSRSSSLASSSRRWRSAAARPDDSKSDEILKESRPWPPLGLRASPWRTWAWACRASSRLRSSGEPARAGRAGAGEASRLSAPPPHRSSCWRSSADMAVILATLSLSLSPWQPLTPV</sequence>
<feature type="region of interest" description="Disordered" evidence="1">
    <location>
        <begin position="185"/>
        <end position="227"/>
    </location>
</feature>
<comment type="caution">
    <text evidence="2">The sequence shown here is derived from an EMBL/GenBank/DDBJ whole genome shotgun (WGS) entry which is preliminary data.</text>
</comment>
<dbReference type="Proteomes" id="UP000324222">
    <property type="component" value="Unassembled WGS sequence"/>
</dbReference>
<feature type="region of interest" description="Disordered" evidence="1">
    <location>
        <begin position="248"/>
        <end position="278"/>
    </location>
</feature>
<feature type="compositionally biased region" description="Low complexity" evidence="1">
    <location>
        <begin position="190"/>
        <end position="209"/>
    </location>
</feature>
<protein>
    <submittedName>
        <fullName evidence="2">Uncharacterized protein</fullName>
    </submittedName>
</protein>
<feature type="compositionally biased region" description="Low complexity" evidence="1">
    <location>
        <begin position="250"/>
        <end position="270"/>
    </location>
</feature>